<reference evidence="6 7" key="1">
    <citation type="submission" date="2020-08" db="EMBL/GenBank/DDBJ databases">
        <title>Genomic Encyclopedia of Type Strains, Phase III (KMG-III): the genomes of soil and plant-associated and newly described type strains.</title>
        <authorList>
            <person name="Whitman W."/>
        </authorList>
    </citation>
    <scope>NUCLEOTIDE SEQUENCE [LARGE SCALE GENOMIC DNA]</scope>
    <source>
        <strain evidence="6 7">CECT 5831</strain>
    </source>
</reference>
<dbReference type="AlphaFoldDB" id="A0A839TM39"/>
<dbReference type="Proteomes" id="UP000517523">
    <property type="component" value="Unassembled WGS sequence"/>
</dbReference>
<dbReference type="UniPathway" id="UPA00632"/>
<evidence type="ECO:0000313" key="7">
    <source>
        <dbReference type="Proteomes" id="UP000517523"/>
    </source>
</evidence>
<proteinExistence type="inferred from homology"/>
<dbReference type="InterPro" id="IPR034714">
    <property type="entry name" value="TagA_TarA"/>
</dbReference>
<evidence type="ECO:0000256" key="1">
    <source>
        <dbReference type="ARBA" id="ARBA00022676"/>
    </source>
</evidence>
<keyword evidence="1 5" id="KW-0328">Glycosyltransferase</keyword>
<evidence type="ECO:0000256" key="4">
    <source>
        <dbReference type="ARBA" id="ARBA00023316"/>
    </source>
</evidence>
<dbReference type="RefSeq" id="WP_183579527.1">
    <property type="nucleotide sequence ID" value="NZ_JACHXJ010000001.1"/>
</dbReference>
<comment type="similarity">
    <text evidence="5">Belongs to the glycosyltransferase 26 family. TagA/TarA subfamily.</text>
</comment>
<dbReference type="PANTHER" id="PTHR34136">
    <property type="match status" value="1"/>
</dbReference>
<organism evidence="6 7">
    <name type="scientific">Paenibacillus rhizosphaerae</name>
    <dbReference type="NCBI Taxonomy" id="297318"/>
    <lineage>
        <taxon>Bacteria</taxon>
        <taxon>Bacillati</taxon>
        <taxon>Bacillota</taxon>
        <taxon>Bacilli</taxon>
        <taxon>Bacillales</taxon>
        <taxon>Paenibacillaceae</taxon>
        <taxon>Paenibacillus</taxon>
    </lineage>
</organism>
<dbReference type="HAMAP" id="MF_02070">
    <property type="entry name" value="TagA_TarA"/>
    <property type="match status" value="1"/>
</dbReference>
<keyword evidence="3 5" id="KW-0777">Teichoic acid biosynthesis</keyword>
<name>A0A839TM39_9BACL</name>
<keyword evidence="4 5" id="KW-0961">Cell wall biogenesis/degradation</keyword>
<sequence length="248" mass="27917">MNQHVPIMGIPFPKLTMEQSVQLLQDVVERKEQRLFHVVTGNPEIVMSCQKDAQLRQIVDEAGLVTADGIGIVMVSRVRGGSLPERVTGCDLLLKLLEEGDRKGWSFYFLGADEETSREAVINIQKQYPGVAIRGRHHGFFTPEDEPRIVQEIAAAAPDFLIVALGAPRAEKWIHSHKDKLQAKIAIGVGGSLDIIGGKVKRAPAAWQRLNLEWLYRLISQPSRWRRQLILPRFAVKAVFFRERSRGV</sequence>
<dbReference type="GO" id="GO:0019350">
    <property type="term" value="P:teichoic acid biosynthetic process"/>
    <property type="evidence" value="ECO:0007669"/>
    <property type="project" value="UniProtKB-UniRule"/>
</dbReference>
<dbReference type="GO" id="GO:0071555">
    <property type="term" value="P:cell wall organization"/>
    <property type="evidence" value="ECO:0007669"/>
    <property type="project" value="UniProtKB-KW"/>
</dbReference>
<comment type="pathway">
    <text evidence="5">Cell wall biogenesis; teichoic acid biosynthesis.</text>
</comment>
<dbReference type="PANTHER" id="PTHR34136:SF1">
    <property type="entry name" value="UDP-N-ACETYL-D-MANNOSAMINURONIC ACID TRANSFERASE"/>
    <property type="match status" value="1"/>
</dbReference>
<evidence type="ECO:0000313" key="6">
    <source>
        <dbReference type="EMBL" id="MBB3126409.1"/>
    </source>
</evidence>
<protein>
    <recommendedName>
        <fullName evidence="5">N-acetylglucosaminyldiphosphoundecaprenol N-acetyl-beta-D-mannosaminyltransferase</fullName>
        <ecNumber evidence="5">2.4.1.187</ecNumber>
    </recommendedName>
    <alternativeName>
        <fullName evidence="5">N-acetylmannosaminyltransferase</fullName>
    </alternativeName>
    <alternativeName>
        <fullName evidence="5">UDP-N-acetylmannosamine transferase</fullName>
    </alternativeName>
    <alternativeName>
        <fullName evidence="5">UDP-N-acetylmannosamine:N-acetylglucosaminyl pyrophosphorylundecaprenol N-acetylmannosaminyltransferase</fullName>
    </alternativeName>
</protein>
<evidence type="ECO:0000256" key="3">
    <source>
        <dbReference type="ARBA" id="ARBA00022944"/>
    </source>
</evidence>
<evidence type="ECO:0000256" key="5">
    <source>
        <dbReference type="HAMAP-Rule" id="MF_02070"/>
    </source>
</evidence>
<dbReference type="EC" id="2.4.1.187" evidence="5"/>
<dbReference type="GO" id="GO:0047244">
    <property type="term" value="F:N-acetylglucosaminyldiphosphoundecaprenol N-acetyl-beta-D-mannosaminyltransferase activity"/>
    <property type="evidence" value="ECO:0007669"/>
    <property type="project" value="UniProtKB-UniRule"/>
</dbReference>
<comment type="caution">
    <text evidence="6">The sequence shown here is derived from an EMBL/GenBank/DDBJ whole genome shotgun (WGS) entry which is preliminary data.</text>
</comment>
<dbReference type="NCBIfam" id="TIGR00696">
    <property type="entry name" value="wecG_tagA_cpsF"/>
    <property type="match status" value="1"/>
</dbReference>
<comment type="function">
    <text evidence="5">Catalyzes the conversion of GlcNAc-PP-undecaprenol into ManNAc-GlcNAc-PP-undecaprenol, the first committed lipid intermediate in the de novo synthesis of teichoic acid.</text>
</comment>
<evidence type="ECO:0000256" key="2">
    <source>
        <dbReference type="ARBA" id="ARBA00022679"/>
    </source>
</evidence>
<dbReference type="InterPro" id="IPR004629">
    <property type="entry name" value="WecG_TagA_CpsF"/>
</dbReference>
<dbReference type="Pfam" id="PF03808">
    <property type="entry name" value="Glyco_tran_WecG"/>
    <property type="match status" value="1"/>
</dbReference>
<gene>
    <name evidence="6" type="ORF">FHS19_001063</name>
</gene>
<dbReference type="EMBL" id="JACHXJ010000001">
    <property type="protein sequence ID" value="MBB3126409.1"/>
    <property type="molecule type" value="Genomic_DNA"/>
</dbReference>
<accession>A0A839TM39</accession>
<keyword evidence="2 5" id="KW-0808">Transferase</keyword>
<comment type="catalytic activity">
    <reaction evidence="5">
        <text>UDP-N-acetyl-alpha-D-mannosamine + N-acetyl-alpha-D-glucosaminyl-di-trans,octa-cis-undecaprenyl diphosphate = N-acetyl-beta-D-mannosaminyl-(1-&gt;4)-N-acetyl-alpha-D-glucosaminyl di-trans,octa-cis-undecaprenyl diphosphate + UDP + H(+)</text>
        <dbReference type="Rhea" id="RHEA:16053"/>
        <dbReference type="ChEBI" id="CHEBI:15378"/>
        <dbReference type="ChEBI" id="CHEBI:58223"/>
        <dbReference type="ChEBI" id="CHEBI:62959"/>
        <dbReference type="ChEBI" id="CHEBI:68623"/>
        <dbReference type="ChEBI" id="CHEBI:132210"/>
        <dbReference type="EC" id="2.4.1.187"/>
    </reaction>
</comment>
<dbReference type="CDD" id="cd06533">
    <property type="entry name" value="Glyco_transf_WecG_TagA"/>
    <property type="match status" value="1"/>
</dbReference>